<accession>A0A6A4HKH9</accession>
<evidence type="ECO:0000256" key="2">
    <source>
        <dbReference type="ARBA" id="ARBA00022658"/>
    </source>
</evidence>
<dbReference type="Pfam" id="PF00780">
    <property type="entry name" value="CNH"/>
    <property type="match status" value="1"/>
</dbReference>
<dbReference type="SMART" id="SM00233">
    <property type="entry name" value="PH"/>
    <property type="match status" value="1"/>
</dbReference>
<dbReference type="InterPro" id="IPR001180">
    <property type="entry name" value="CNH_dom"/>
</dbReference>
<dbReference type="Gene3D" id="1.20.900.10">
    <property type="entry name" value="Dbl homology (DH) domain"/>
    <property type="match status" value="1"/>
</dbReference>
<organism evidence="7 8">
    <name type="scientific">Gymnopus androsaceus JB14</name>
    <dbReference type="NCBI Taxonomy" id="1447944"/>
    <lineage>
        <taxon>Eukaryota</taxon>
        <taxon>Fungi</taxon>
        <taxon>Dikarya</taxon>
        <taxon>Basidiomycota</taxon>
        <taxon>Agaricomycotina</taxon>
        <taxon>Agaricomycetes</taxon>
        <taxon>Agaricomycetidae</taxon>
        <taxon>Agaricales</taxon>
        <taxon>Marasmiineae</taxon>
        <taxon>Omphalotaceae</taxon>
        <taxon>Gymnopus</taxon>
    </lineage>
</organism>
<dbReference type="EMBL" id="ML769489">
    <property type="protein sequence ID" value="KAE9397958.1"/>
    <property type="molecule type" value="Genomic_DNA"/>
</dbReference>
<feature type="compositionally biased region" description="Low complexity" evidence="3">
    <location>
        <begin position="232"/>
        <end position="247"/>
    </location>
</feature>
<dbReference type="SUPFAM" id="SSF48065">
    <property type="entry name" value="DBL homology domain (DH-domain)"/>
    <property type="match status" value="1"/>
</dbReference>
<protein>
    <recommendedName>
        <fullName evidence="9">Dbl homology domain-containing protein</fullName>
    </recommendedName>
</protein>
<dbReference type="PROSITE" id="PS50003">
    <property type="entry name" value="PH_DOMAIN"/>
    <property type="match status" value="1"/>
</dbReference>
<keyword evidence="1" id="KW-0597">Phosphoprotein</keyword>
<dbReference type="Proteomes" id="UP000799118">
    <property type="component" value="Unassembled WGS sequence"/>
</dbReference>
<dbReference type="InterPro" id="IPR001849">
    <property type="entry name" value="PH_domain"/>
</dbReference>
<evidence type="ECO:0000259" key="6">
    <source>
        <dbReference type="PROSITE" id="PS50219"/>
    </source>
</evidence>
<evidence type="ECO:0000256" key="3">
    <source>
        <dbReference type="SAM" id="MobiDB-lite"/>
    </source>
</evidence>
<dbReference type="PANTHER" id="PTHR46572">
    <property type="entry name" value="RHO1 GDP-GTP EXCHANGE PROTEIN 1-RELATED"/>
    <property type="match status" value="1"/>
</dbReference>
<feature type="region of interest" description="Disordered" evidence="3">
    <location>
        <begin position="228"/>
        <end position="253"/>
    </location>
</feature>
<dbReference type="Pfam" id="PF15405">
    <property type="entry name" value="PH_5"/>
    <property type="match status" value="1"/>
</dbReference>
<keyword evidence="2" id="KW-0344">Guanine-nucleotide releasing factor</keyword>
<dbReference type="AlphaFoldDB" id="A0A6A4HKH9"/>
<dbReference type="Gene3D" id="2.30.29.30">
    <property type="entry name" value="Pleckstrin-homology domain (PH domain)/Phosphotyrosine-binding domain (PTB)"/>
    <property type="match status" value="1"/>
</dbReference>
<feature type="domain" description="DH" evidence="5">
    <location>
        <begin position="58"/>
        <end position="275"/>
    </location>
</feature>
<dbReference type="GO" id="GO:0005085">
    <property type="term" value="F:guanyl-nucleotide exchange factor activity"/>
    <property type="evidence" value="ECO:0007669"/>
    <property type="project" value="UniProtKB-KW"/>
</dbReference>
<reference evidence="7" key="1">
    <citation type="journal article" date="2019" name="Environ. Microbiol.">
        <title>Fungal ecological strategies reflected in gene transcription - a case study of two litter decomposers.</title>
        <authorList>
            <person name="Barbi F."/>
            <person name="Kohler A."/>
            <person name="Barry K."/>
            <person name="Baskaran P."/>
            <person name="Daum C."/>
            <person name="Fauchery L."/>
            <person name="Ihrmark K."/>
            <person name="Kuo A."/>
            <person name="LaButti K."/>
            <person name="Lipzen A."/>
            <person name="Morin E."/>
            <person name="Grigoriev I.V."/>
            <person name="Henrissat B."/>
            <person name="Lindahl B."/>
            <person name="Martin F."/>
        </authorList>
    </citation>
    <scope>NUCLEOTIDE SEQUENCE</scope>
    <source>
        <strain evidence="7">JB14</strain>
    </source>
</reference>
<dbReference type="PROSITE" id="PS50010">
    <property type="entry name" value="DH_2"/>
    <property type="match status" value="1"/>
</dbReference>
<dbReference type="Pfam" id="PF00621">
    <property type="entry name" value="RhoGEF"/>
    <property type="match status" value="1"/>
</dbReference>
<evidence type="ECO:0000313" key="8">
    <source>
        <dbReference type="Proteomes" id="UP000799118"/>
    </source>
</evidence>
<dbReference type="InterPro" id="IPR041675">
    <property type="entry name" value="PH_5"/>
</dbReference>
<gene>
    <name evidence="7" type="ORF">BT96DRAFT_46003</name>
</gene>
<sequence>MRALWGYGKVKTFQLSMNVGANWIDGSRGGMAEPAIKWEWFDLVSEEERKEIGKAEIKRQAITFELIKGELGFVKDLENVEQMYITPLINSSTTSTPIIPPAQVNQFITSVFGNIHDLHTHHLGLLQALFRIQYDEYPIIHSISAPILEAALNWREAYMEYIPNYPIAAYLIDSQMRLNPAFKEFVQKCTSHPDSHRLDMKNFITRPIPRLLRYELLLKGILEETPAGPVNRHASSSRQSASPSRGANVAEHEDRTAIPQVLDVIRRLGKDTEPGVVSAKSKVELWRYNEGLVFKQGEWIAMDVLDPSISMIHSGKLLRQTDGLEWSGWTELYVLLFDNYLVLTKPQERDDGTKYHVNRRPIPLDLLTIDSLTEPPVKRNTGPGLLRGLRSQGGGSVGQGQAAGHEISNSVSNDHLASPDNNTPVDSPSDSASSRLVYPITLYHLGRTTPQTSSAFPTTALTTPSASSSSRSQQKPPPNIILYAESAAARAEWGAKLQDALDIRRVVQESNKVFEVEILSRDTFLSPAGVDGASGGAGGGVLGGWSQDGTITGKVTCSVPFNTADGRYLVAVGCAEGVWIGFRHDPKSMRRVLHLKLVTQCAMLEDYGIFLVLADKSLFAYRIEALVPSSPNTTFSQVQQKLNGSKDVHFFTVGRLHGRTLVIYMTKRGLDSIFRVLEPVSEKINERAQAPSGLASRLFVRSPRSEWFKIYRDFFLPSESYDLIFLKAKIAILSSKGFEIVNLNDFKSVTIPGLQRDEPRLAYLAERCESCRPIGMFKSGEDEFLLCYTEFGVYVGKHGEPNRAAGTIEWEGTAERVALHAPYVLLFDSHFIEVRHLETGRLAQIIPGNDIRCTWDGRGISSLNASSPSAQTISFSDGRDEPLNQDAQVHAVMNAPEVVGGSRTRAVVQQLFELLPTVPLFLPESPPEVAGSNSTSSGSYSGGSLYTHHMSSFSEVTGSNSTSSGSYSGGSLYTHDMSSFSTLVSSNPPSENWPSSADYVKITPEVHEGESGYV</sequence>
<feature type="region of interest" description="Disordered" evidence="3">
    <location>
        <begin position="448"/>
        <end position="478"/>
    </location>
</feature>
<keyword evidence="8" id="KW-1185">Reference proteome</keyword>
<evidence type="ECO:0000259" key="4">
    <source>
        <dbReference type="PROSITE" id="PS50003"/>
    </source>
</evidence>
<feature type="domain" description="PH" evidence="4">
    <location>
        <begin position="310"/>
        <end position="502"/>
    </location>
</feature>
<dbReference type="InterPro" id="IPR052233">
    <property type="entry name" value="Rho-type_GEFs"/>
</dbReference>
<dbReference type="SMART" id="SM00325">
    <property type="entry name" value="RhoGEF"/>
    <property type="match status" value="1"/>
</dbReference>
<dbReference type="PANTHER" id="PTHR46572:SF1">
    <property type="entry name" value="RHO1 GUANINE NUCLEOTIDE EXCHANGE FACTOR TUS1"/>
    <property type="match status" value="1"/>
</dbReference>
<proteinExistence type="predicted"/>
<evidence type="ECO:0000259" key="5">
    <source>
        <dbReference type="PROSITE" id="PS50010"/>
    </source>
</evidence>
<dbReference type="OrthoDB" id="2272012at2759"/>
<name>A0A6A4HKH9_9AGAR</name>
<feature type="compositionally biased region" description="Low complexity" evidence="3">
    <location>
        <begin position="452"/>
        <end position="474"/>
    </location>
</feature>
<feature type="compositionally biased region" description="Polar residues" evidence="3">
    <location>
        <begin position="407"/>
        <end position="432"/>
    </location>
</feature>
<dbReference type="PROSITE" id="PS50219">
    <property type="entry name" value="CNH"/>
    <property type="match status" value="1"/>
</dbReference>
<evidence type="ECO:0000256" key="1">
    <source>
        <dbReference type="ARBA" id="ARBA00022553"/>
    </source>
</evidence>
<feature type="domain" description="CNH" evidence="6">
    <location>
        <begin position="552"/>
        <end position="861"/>
    </location>
</feature>
<dbReference type="InterPro" id="IPR035899">
    <property type="entry name" value="DBL_dom_sf"/>
</dbReference>
<feature type="region of interest" description="Disordered" evidence="3">
    <location>
        <begin position="373"/>
        <end position="432"/>
    </location>
</feature>
<evidence type="ECO:0008006" key="9">
    <source>
        <dbReference type="Google" id="ProtNLM"/>
    </source>
</evidence>
<dbReference type="SUPFAM" id="SSF50729">
    <property type="entry name" value="PH domain-like"/>
    <property type="match status" value="1"/>
</dbReference>
<dbReference type="SMART" id="SM00036">
    <property type="entry name" value="CNH"/>
    <property type="match status" value="1"/>
</dbReference>
<dbReference type="CDD" id="cd00160">
    <property type="entry name" value="RhoGEF"/>
    <property type="match status" value="1"/>
</dbReference>
<evidence type="ECO:0000313" key="7">
    <source>
        <dbReference type="EMBL" id="KAE9397958.1"/>
    </source>
</evidence>
<dbReference type="InterPro" id="IPR000219">
    <property type="entry name" value="DH_dom"/>
</dbReference>
<dbReference type="InterPro" id="IPR011993">
    <property type="entry name" value="PH-like_dom_sf"/>
</dbReference>